<sequence length="69" mass="7514">MVAADDFDEMDMRTDTASERSSLDTVELGARLSQLSRAKMSVALNSAAPRGLPVATSKSKLKQKEKRSK</sequence>
<evidence type="ECO:0000313" key="7">
    <source>
        <dbReference type="Proteomes" id="UP000435112"/>
    </source>
</evidence>
<evidence type="ECO:0000313" key="4">
    <source>
        <dbReference type="EMBL" id="KAE9276951.1"/>
    </source>
</evidence>
<feature type="compositionally biased region" description="Basic residues" evidence="1">
    <location>
        <begin position="59"/>
        <end position="69"/>
    </location>
</feature>
<feature type="region of interest" description="Disordered" evidence="1">
    <location>
        <begin position="1"/>
        <end position="24"/>
    </location>
</feature>
<feature type="compositionally biased region" description="Basic and acidic residues" evidence="1">
    <location>
        <begin position="10"/>
        <end position="22"/>
    </location>
</feature>
<protein>
    <submittedName>
        <fullName evidence="4">Uncharacterized protein</fullName>
    </submittedName>
</protein>
<dbReference type="Proteomes" id="UP000435112">
    <property type="component" value="Unassembled WGS sequence"/>
</dbReference>
<feature type="non-terminal residue" evidence="4">
    <location>
        <position position="69"/>
    </location>
</feature>
<evidence type="ECO:0000313" key="3">
    <source>
        <dbReference type="EMBL" id="KAE8964948.1"/>
    </source>
</evidence>
<feature type="region of interest" description="Disordered" evidence="1">
    <location>
        <begin position="50"/>
        <end position="69"/>
    </location>
</feature>
<comment type="caution">
    <text evidence="4">The sequence shown here is derived from an EMBL/GenBank/DDBJ whole genome shotgun (WGS) entry which is preliminary data.</text>
</comment>
<dbReference type="EMBL" id="QXFU01005285">
    <property type="protein sequence ID" value="KAE8964948.1"/>
    <property type="molecule type" value="Genomic_DNA"/>
</dbReference>
<proteinExistence type="predicted"/>
<gene>
    <name evidence="2" type="ORF">PR001_g30132</name>
    <name evidence="3" type="ORF">PR002_g28827</name>
    <name evidence="4" type="ORF">PR003_g28920</name>
</gene>
<dbReference type="Proteomes" id="UP000434957">
    <property type="component" value="Unassembled WGS sequence"/>
</dbReference>
<reference evidence="4 6" key="1">
    <citation type="submission" date="2018-08" db="EMBL/GenBank/DDBJ databases">
        <title>Genomic investigation of the strawberry pathogen Phytophthora fragariae indicates pathogenicity is determined by transcriptional variation in three key races.</title>
        <authorList>
            <person name="Adams T.M."/>
            <person name="Armitage A.D."/>
            <person name="Sobczyk M.K."/>
            <person name="Bates H.J."/>
            <person name="Dunwell J.M."/>
            <person name="Nellist C.F."/>
            <person name="Harrison R.J."/>
        </authorList>
    </citation>
    <scope>NUCLEOTIDE SEQUENCE [LARGE SCALE GENOMIC DNA]</scope>
    <source>
        <strain evidence="2 5">SCRP249</strain>
        <strain evidence="3 7">SCRP324</strain>
        <strain evidence="4 6">SCRP333</strain>
    </source>
</reference>
<name>A0A6A4BLL8_9STRA</name>
<dbReference type="EMBL" id="QXFT01004603">
    <property type="protein sequence ID" value="KAE9276951.1"/>
    <property type="molecule type" value="Genomic_DNA"/>
</dbReference>
<evidence type="ECO:0000313" key="2">
    <source>
        <dbReference type="EMBL" id="KAE8961147.1"/>
    </source>
</evidence>
<dbReference type="EMBL" id="QXFV01006537">
    <property type="protein sequence ID" value="KAE8961147.1"/>
    <property type="molecule type" value="Genomic_DNA"/>
</dbReference>
<evidence type="ECO:0000256" key="1">
    <source>
        <dbReference type="SAM" id="MobiDB-lite"/>
    </source>
</evidence>
<dbReference type="Proteomes" id="UP000429607">
    <property type="component" value="Unassembled WGS sequence"/>
</dbReference>
<organism evidence="4 6">
    <name type="scientific">Phytophthora rubi</name>
    <dbReference type="NCBI Taxonomy" id="129364"/>
    <lineage>
        <taxon>Eukaryota</taxon>
        <taxon>Sar</taxon>
        <taxon>Stramenopiles</taxon>
        <taxon>Oomycota</taxon>
        <taxon>Peronosporomycetes</taxon>
        <taxon>Peronosporales</taxon>
        <taxon>Peronosporaceae</taxon>
        <taxon>Phytophthora</taxon>
    </lineage>
</organism>
<evidence type="ECO:0000313" key="6">
    <source>
        <dbReference type="Proteomes" id="UP000434957"/>
    </source>
</evidence>
<evidence type="ECO:0000313" key="5">
    <source>
        <dbReference type="Proteomes" id="UP000429607"/>
    </source>
</evidence>
<keyword evidence="6" id="KW-1185">Reference proteome</keyword>
<dbReference type="AlphaFoldDB" id="A0A6A4BLL8"/>
<accession>A0A6A4BLL8</accession>